<organism evidence="2 3">
    <name type="scientific">Fructilactobacillus sanfranciscensis</name>
    <name type="common">Lactobacillus sanfranciscensis</name>
    <dbReference type="NCBI Taxonomy" id="1625"/>
    <lineage>
        <taxon>Bacteria</taxon>
        <taxon>Bacillati</taxon>
        <taxon>Bacillota</taxon>
        <taxon>Bacilli</taxon>
        <taxon>Lactobacillales</taxon>
        <taxon>Lactobacillaceae</taxon>
        <taxon>Fructilactobacillus</taxon>
    </lineage>
</organism>
<feature type="compositionally biased region" description="Polar residues" evidence="1">
    <location>
        <begin position="1"/>
        <end position="12"/>
    </location>
</feature>
<evidence type="ECO:0000313" key="3">
    <source>
        <dbReference type="Proteomes" id="UP000313312"/>
    </source>
</evidence>
<reference evidence="2 3" key="1">
    <citation type="submission" date="2018-05" db="EMBL/GenBank/DDBJ databases">
        <title>Lactobacillus sanfranciscensis Ah4 draft denome sequence.</title>
        <authorList>
            <person name="Zhang G."/>
        </authorList>
    </citation>
    <scope>NUCLEOTIDE SEQUENCE [LARGE SCALE GENOMIC DNA]</scope>
    <source>
        <strain evidence="2 3">Ah4</strain>
    </source>
</reference>
<proteinExistence type="predicted"/>
<dbReference type="InterPro" id="IPR029064">
    <property type="entry name" value="Ribosomal_eL30-like_sf"/>
</dbReference>
<dbReference type="PIRSF" id="PIRSF034303">
    <property type="entry name" value="DUF1694"/>
    <property type="match status" value="1"/>
</dbReference>
<accession>A0A5C4TKJ6</accession>
<dbReference type="AlphaFoldDB" id="A0A5C4TKJ6"/>
<comment type="caution">
    <text evidence="2">The sequence shown here is derived from an EMBL/GenBank/DDBJ whole genome shotgun (WGS) entry which is preliminary data.</text>
</comment>
<dbReference type="Proteomes" id="UP000313312">
    <property type="component" value="Unassembled WGS sequence"/>
</dbReference>
<dbReference type="Pfam" id="PF07997">
    <property type="entry name" value="DUF1694"/>
    <property type="match status" value="1"/>
</dbReference>
<dbReference type="EMBL" id="QFCR01000001">
    <property type="protein sequence ID" value="TNK91159.1"/>
    <property type="molecule type" value="Genomic_DNA"/>
</dbReference>
<protein>
    <submittedName>
        <fullName evidence="2">DUF1694 domain-containing protein</fullName>
    </submittedName>
</protein>
<gene>
    <name evidence="2" type="ORF">DID87_00300</name>
</gene>
<evidence type="ECO:0000256" key="1">
    <source>
        <dbReference type="SAM" id="MobiDB-lite"/>
    </source>
</evidence>
<dbReference type="RefSeq" id="WP_014082186.1">
    <property type="nucleotide sequence ID" value="NZ_BAAAXT010000002.1"/>
</dbReference>
<dbReference type="OMA" id="TRTKHPF"/>
<sequence>MTVENENVQNRLDQAMNGGTPKINPDEQRRYLGTFKERVSLAITDSEVLNPEAIAEVENLIKNDNNLTIKINGNISPNMQSPYIKIATQNNAKFTLNTDKIYGTNPNDYAVVVAAKDAINQEDIEFHEKAIPSKPKEETKKTFWQKLFNK</sequence>
<evidence type="ECO:0000313" key="2">
    <source>
        <dbReference type="EMBL" id="TNK91159.1"/>
    </source>
</evidence>
<feature type="region of interest" description="Disordered" evidence="1">
    <location>
        <begin position="1"/>
        <end position="25"/>
    </location>
</feature>
<dbReference type="InterPro" id="IPR012543">
    <property type="entry name" value="DUF1694"/>
</dbReference>
<name>A0A5C4TKJ6_FRUSA</name>
<dbReference type="Gene3D" id="3.30.1330.30">
    <property type="match status" value="1"/>
</dbReference>
<dbReference type="SUPFAM" id="SSF160515">
    <property type="entry name" value="YueI-like"/>
    <property type="match status" value="1"/>
</dbReference>